<accession>A0A6M2DXY1</accession>
<sequence length="78" mass="9068">MPSPSGAFLHLLLFIPYLSNVDNFNFASAFRQCHFERCHCSFYHAFCLVVRVGINQVVQHKLISKGVRFLFTVHYYAI</sequence>
<dbReference type="AlphaFoldDB" id="A0A6M2DXY1"/>
<reference evidence="2" key="1">
    <citation type="submission" date="2020-03" db="EMBL/GenBank/DDBJ databases">
        <title>Transcriptomic Profiling of the Digestive Tract of the Rat Flea, Xenopsylla cheopis, Following Blood Feeding and Infection with Yersinia pestis.</title>
        <authorList>
            <person name="Bland D.M."/>
            <person name="Martens C.A."/>
            <person name="Virtaneva K."/>
            <person name="Kanakabandi K."/>
            <person name="Long D."/>
            <person name="Rosenke R."/>
            <person name="Saturday G.A."/>
            <person name="Hoyt F.H."/>
            <person name="Bruno D.P."/>
            <person name="Ribeiro J.M.C."/>
            <person name="Hinnebusch J."/>
        </authorList>
    </citation>
    <scope>NUCLEOTIDE SEQUENCE</scope>
</reference>
<organism evidence="2">
    <name type="scientific">Xenopsylla cheopis</name>
    <name type="common">Oriental rat flea</name>
    <name type="synonym">Pulex cheopis</name>
    <dbReference type="NCBI Taxonomy" id="163159"/>
    <lineage>
        <taxon>Eukaryota</taxon>
        <taxon>Metazoa</taxon>
        <taxon>Ecdysozoa</taxon>
        <taxon>Arthropoda</taxon>
        <taxon>Hexapoda</taxon>
        <taxon>Insecta</taxon>
        <taxon>Pterygota</taxon>
        <taxon>Neoptera</taxon>
        <taxon>Endopterygota</taxon>
        <taxon>Siphonaptera</taxon>
        <taxon>Pulicidae</taxon>
        <taxon>Xenopsyllinae</taxon>
        <taxon>Xenopsylla</taxon>
    </lineage>
</organism>
<feature type="chain" id="PRO_5027030777" evidence="1">
    <location>
        <begin position="21"/>
        <end position="78"/>
    </location>
</feature>
<dbReference type="EMBL" id="GIIL01007158">
    <property type="protein sequence ID" value="NOV50884.1"/>
    <property type="molecule type" value="Transcribed_RNA"/>
</dbReference>
<protein>
    <submittedName>
        <fullName evidence="2">Putative secreted protein</fullName>
    </submittedName>
</protein>
<name>A0A6M2DXY1_XENCH</name>
<proteinExistence type="predicted"/>
<evidence type="ECO:0000313" key="2">
    <source>
        <dbReference type="EMBL" id="NOV50884.1"/>
    </source>
</evidence>
<evidence type="ECO:0000256" key="1">
    <source>
        <dbReference type="SAM" id="SignalP"/>
    </source>
</evidence>
<keyword evidence="1" id="KW-0732">Signal</keyword>
<feature type="signal peptide" evidence="1">
    <location>
        <begin position="1"/>
        <end position="20"/>
    </location>
</feature>